<dbReference type="Gene3D" id="2.10.109.10">
    <property type="entry name" value="Umud Fragment, subunit A"/>
    <property type="match status" value="1"/>
</dbReference>
<dbReference type="RefSeq" id="WP_053314160.1">
    <property type="nucleotide sequence ID" value="NZ_CP062152.1"/>
</dbReference>
<proteinExistence type="predicted"/>
<geneLocation type="plasmid" evidence="1 2">
    <name>pVP-16-VB00198-1</name>
</geneLocation>
<name>A0A8H9N8Q6_VIBPH</name>
<sequence length="101" mass="11091">MGWATNYINELKGGKTISFRPRGNSMVGRISSGQLCTVVPVTEKTELKKGDIVLCYVGGSQYLHLIKSIKGNQYRISNNKGHVNGTTTRKNIFGLCVKVES</sequence>
<organism evidence="1 2">
    <name type="scientific">Vibrio parahaemolyticus</name>
    <dbReference type="NCBI Taxonomy" id="670"/>
    <lineage>
        <taxon>Bacteria</taxon>
        <taxon>Pseudomonadati</taxon>
        <taxon>Pseudomonadota</taxon>
        <taxon>Gammaproteobacteria</taxon>
        <taxon>Vibrionales</taxon>
        <taxon>Vibrionaceae</taxon>
        <taxon>Vibrio</taxon>
    </lineage>
</organism>
<evidence type="ECO:0000313" key="1">
    <source>
        <dbReference type="EMBL" id="UYV29743.1"/>
    </source>
</evidence>
<dbReference type="InterPro" id="IPR036286">
    <property type="entry name" value="LexA/Signal_pep-like_sf"/>
</dbReference>
<dbReference type="SUPFAM" id="SSF51306">
    <property type="entry name" value="LexA/Signal peptidase"/>
    <property type="match status" value="1"/>
</dbReference>
<evidence type="ECO:0000313" key="2">
    <source>
        <dbReference type="Proteomes" id="UP001163036"/>
    </source>
</evidence>
<dbReference type="Proteomes" id="UP001163036">
    <property type="component" value="Plasmid pVP-16-VB00198-1"/>
</dbReference>
<accession>A0A8H9N8Q6</accession>
<keyword evidence="1" id="KW-0614">Plasmid</keyword>
<dbReference type="EMBL" id="CP097357">
    <property type="protein sequence ID" value="UYV29743.1"/>
    <property type="molecule type" value="Genomic_DNA"/>
</dbReference>
<protein>
    <submittedName>
        <fullName evidence="1">Uncharacterized protein</fullName>
    </submittedName>
</protein>
<dbReference type="InterPro" id="IPR015927">
    <property type="entry name" value="Peptidase_S24_S26A/B/C"/>
</dbReference>
<dbReference type="Pfam" id="PF00717">
    <property type="entry name" value="Peptidase_S24"/>
    <property type="match status" value="1"/>
</dbReference>
<gene>
    <name evidence="1" type="ORF">M5598_27575</name>
</gene>
<reference evidence="1" key="1">
    <citation type="submission" date="2022-05" db="EMBL/GenBank/DDBJ databases">
        <title>Megaplasmid of Vibrio parahaemolyticus.</title>
        <authorList>
            <person name="Strauch E."/>
            <person name="Borowiak M."/>
        </authorList>
    </citation>
    <scope>NUCLEOTIDE SEQUENCE</scope>
    <source>
        <strain evidence="1">16-VB00198</strain>
        <plasmid evidence="1">pVP-16-VB00198-1</plasmid>
    </source>
</reference>
<dbReference type="AlphaFoldDB" id="A0A8H9N8Q6"/>